<evidence type="ECO:0000313" key="19">
    <source>
        <dbReference type="EMBL" id="SEO41877.1"/>
    </source>
</evidence>
<keyword evidence="10" id="KW-0143">Chaperone</keyword>
<dbReference type="GO" id="GO:0015031">
    <property type="term" value="P:protein transport"/>
    <property type="evidence" value="ECO:0007669"/>
    <property type="project" value="UniProtKB-KW"/>
</dbReference>
<dbReference type="EMBL" id="FOEC01000001">
    <property type="protein sequence ID" value="SEO41877.1"/>
    <property type="molecule type" value="Genomic_DNA"/>
</dbReference>
<dbReference type="AlphaFoldDB" id="A0A172S0I0"/>
<evidence type="ECO:0000313" key="20">
    <source>
        <dbReference type="Proteomes" id="UP000182975"/>
    </source>
</evidence>
<comment type="similarity">
    <text evidence="2">Belongs to the OXA1/ALB3/YidC family. Type 1 subfamily.</text>
</comment>
<comment type="function">
    <text evidence="11">Required for the insertion and/or proper folding and/or complex formation of integral membrane proteins into the membrane. Involved in integration of membrane proteins that insert both dependently and independently of the Sec translocase complex, as well as at least some lipoproteins. Aids folding of multispanning membrane proteins.</text>
</comment>
<evidence type="ECO:0000256" key="11">
    <source>
        <dbReference type="ARBA" id="ARBA00025034"/>
    </source>
</evidence>
<evidence type="ECO:0000256" key="9">
    <source>
        <dbReference type="ARBA" id="ARBA00023136"/>
    </source>
</evidence>
<dbReference type="KEGG" id="ddt:AAY81_09975"/>
<dbReference type="GO" id="GO:0032977">
    <property type="term" value="F:membrane insertase activity"/>
    <property type="evidence" value="ECO:0007669"/>
    <property type="project" value="InterPro"/>
</dbReference>
<dbReference type="STRING" id="79604.AAY81_09975"/>
<evidence type="ECO:0000256" key="12">
    <source>
        <dbReference type="ARBA" id="ARBA00026028"/>
    </source>
</evidence>
<evidence type="ECO:0000256" key="16">
    <source>
        <dbReference type="RuleBase" id="RU003945"/>
    </source>
</evidence>
<dbReference type="OrthoDB" id="9780552at2"/>
<evidence type="ECO:0000259" key="18">
    <source>
        <dbReference type="Pfam" id="PF02096"/>
    </source>
</evidence>
<evidence type="ECO:0000256" key="5">
    <source>
        <dbReference type="ARBA" id="ARBA00022475"/>
    </source>
</evidence>
<evidence type="ECO:0000256" key="17">
    <source>
        <dbReference type="SAM" id="Phobius"/>
    </source>
</evidence>
<keyword evidence="5" id="KW-1003">Cell membrane</keyword>
<evidence type="ECO:0000256" key="4">
    <source>
        <dbReference type="ARBA" id="ARBA00022448"/>
    </source>
</evidence>
<comment type="subcellular location">
    <subcellularLocation>
        <location evidence="1">Cell membrane</location>
        <topology evidence="1">Multi-pass membrane protein</topology>
    </subcellularLocation>
    <subcellularLocation>
        <location evidence="16">Membrane</location>
        <topology evidence="16">Multi-pass membrane protein</topology>
    </subcellularLocation>
</comment>
<protein>
    <recommendedName>
        <fullName evidence="3">Membrane protein insertase YidC</fullName>
    </recommendedName>
    <alternativeName>
        <fullName evidence="15">Foldase YidC</fullName>
    </alternativeName>
    <alternativeName>
        <fullName evidence="14">Membrane integrase YidC</fullName>
    </alternativeName>
    <alternativeName>
        <fullName evidence="13">Membrane protein YidC</fullName>
    </alternativeName>
</protein>
<keyword evidence="6 16" id="KW-0812">Transmembrane</keyword>
<evidence type="ECO:0000256" key="14">
    <source>
        <dbReference type="ARBA" id="ARBA00033245"/>
    </source>
</evidence>
<dbReference type="RefSeq" id="WP_066664637.1">
    <property type="nucleotide sequence ID" value="NZ_CP011402.1"/>
</dbReference>
<evidence type="ECO:0000256" key="3">
    <source>
        <dbReference type="ARBA" id="ARBA00015325"/>
    </source>
</evidence>
<reference evidence="20" key="1">
    <citation type="submission" date="2016-10" db="EMBL/GenBank/DDBJ databases">
        <authorList>
            <person name="Varghese N."/>
        </authorList>
    </citation>
    <scope>NUCLEOTIDE SEQUENCE [LARGE SCALE GENOMIC DNA]</scope>
    <source>
        <strain evidence="20">DSM 21843</strain>
    </source>
</reference>
<dbReference type="CDD" id="cd20070">
    <property type="entry name" value="5TM_YidC_Alb3"/>
    <property type="match status" value="1"/>
</dbReference>
<accession>A0A172S0I0</accession>
<dbReference type="Proteomes" id="UP000182975">
    <property type="component" value="Unassembled WGS sequence"/>
</dbReference>
<sequence length="257" mass="29615">MWDAFKDFIFWCISSFYSVFQDWGMAIMVITLIFRLILMPLMQKQIKSSYQMQKVQPLIQEIQTKYADDQPRMQEEMQKLYADAKFNPLAGCLPILLQMPIFVALFQVLQEMGSRTQGTSYQFYHLVPDLTLSPSTALEQGFLTFIPYIILLLIFAGATFAPMVLQQLHTPDSSQKKQTLIMSAFMTVFMLWIGWGSPAGVLLFWGVSSLFGVTQQQVVMARLRKNDEAKEAEIIETQPVKVDVTRKQKKKRPTKSR</sequence>
<keyword evidence="9 17" id="KW-0472">Membrane</keyword>
<gene>
    <name evidence="19" type="ORF">SAMN02910314_00192</name>
</gene>
<dbReference type="PANTHER" id="PTHR12428">
    <property type="entry name" value="OXA1"/>
    <property type="match status" value="1"/>
</dbReference>
<evidence type="ECO:0000256" key="7">
    <source>
        <dbReference type="ARBA" id="ARBA00022927"/>
    </source>
</evidence>
<feature type="transmembrane region" description="Helical" evidence="17">
    <location>
        <begin position="23"/>
        <end position="42"/>
    </location>
</feature>
<feature type="transmembrane region" description="Helical" evidence="17">
    <location>
        <begin position="145"/>
        <end position="165"/>
    </location>
</feature>
<comment type="subunit">
    <text evidence="12">Interacts with the Sec translocase complex via SecD. Specifically interacts with transmembrane segments of nascent integral membrane proteins during membrane integration.</text>
</comment>
<name>A0A172S0I0_9ACTN</name>
<evidence type="ECO:0000256" key="1">
    <source>
        <dbReference type="ARBA" id="ARBA00004651"/>
    </source>
</evidence>
<dbReference type="PATRIC" id="fig|79604.3.peg.1998"/>
<keyword evidence="7" id="KW-0653">Protein transport</keyword>
<keyword evidence="20" id="KW-1185">Reference proteome</keyword>
<dbReference type="PANTHER" id="PTHR12428:SF65">
    <property type="entry name" value="CYTOCHROME C OXIDASE ASSEMBLY PROTEIN COX18, MITOCHONDRIAL"/>
    <property type="match status" value="1"/>
</dbReference>
<feature type="transmembrane region" description="Helical" evidence="17">
    <location>
        <begin position="86"/>
        <end position="109"/>
    </location>
</feature>
<feature type="domain" description="Membrane insertase YidC/Oxa/ALB C-terminal" evidence="18">
    <location>
        <begin position="23"/>
        <end position="220"/>
    </location>
</feature>
<evidence type="ECO:0000256" key="8">
    <source>
        <dbReference type="ARBA" id="ARBA00022989"/>
    </source>
</evidence>
<evidence type="ECO:0000256" key="15">
    <source>
        <dbReference type="ARBA" id="ARBA00033342"/>
    </source>
</evidence>
<dbReference type="GO" id="GO:0005886">
    <property type="term" value="C:plasma membrane"/>
    <property type="evidence" value="ECO:0007669"/>
    <property type="project" value="UniProtKB-SubCell"/>
</dbReference>
<dbReference type="InterPro" id="IPR001708">
    <property type="entry name" value="YidC/ALB3/OXA1/COX18"/>
</dbReference>
<dbReference type="Pfam" id="PF02096">
    <property type="entry name" value="60KD_IMP"/>
    <property type="match status" value="1"/>
</dbReference>
<evidence type="ECO:0000256" key="2">
    <source>
        <dbReference type="ARBA" id="ARBA00010527"/>
    </source>
</evidence>
<proteinExistence type="inferred from homology"/>
<organism evidence="19 20">
    <name type="scientific">Denitrobacterium detoxificans</name>
    <dbReference type="NCBI Taxonomy" id="79604"/>
    <lineage>
        <taxon>Bacteria</taxon>
        <taxon>Bacillati</taxon>
        <taxon>Actinomycetota</taxon>
        <taxon>Coriobacteriia</taxon>
        <taxon>Eggerthellales</taxon>
        <taxon>Eggerthellaceae</taxon>
        <taxon>Denitrobacterium</taxon>
    </lineage>
</organism>
<keyword evidence="8 17" id="KW-1133">Transmembrane helix</keyword>
<evidence type="ECO:0000256" key="6">
    <source>
        <dbReference type="ARBA" id="ARBA00022692"/>
    </source>
</evidence>
<dbReference type="InterPro" id="IPR028055">
    <property type="entry name" value="YidC/Oxa/ALB_C"/>
</dbReference>
<evidence type="ECO:0000256" key="13">
    <source>
        <dbReference type="ARBA" id="ARBA00031538"/>
    </source>
</evidence>
<evidence type="ECO:0000256" key="10">
    <source>
        <dbReference type="ARBA" id="ARBA00023186"/>
    </source>
</evidence>
<dbReference type="NCBIfam" id="TIGR03592">
    <property type="entry name" value="yidC_oxa1_cterm"/>
    <property type="match status" value="1"/>
</dbReference>
<dbReference type="InterPro" id="IPR047196">
    <property type="entry name" value="YidC_ALB_C"/>
</dbReference>
<dbReference type="GO" id="GO:0051205">
    <property type="term" value="P:protein insertion into membrane"/>
    <property type="evidence" value="ECO:0007669"/>
    <property type="project" value="TreeGrafter"/>
</dbReference>
<keyword evidence="4" id="KW-0813">Transport</keyword>